<dbReference type="STRING" id="1344416.A0A139A886"/>
<gene>
    <name evidence="4" type="ORF">M427DRAFT_34659</name>
</gene>
<dbReference type="Proteomes" id="UP000070544">
    <property type="component" value="Unassembled WGS sequence"/>
</dbReference>
<dbReference type="EMBL" id="KQ965786">
    <property type="protein sequence ID" value="KXS12655.1"/>
    <property type="molecule type" value="Genomic_DNA"/>
</dbReference>
<evidence type="ECO:0000313" key="4">
    <source>
        <dbReference type="EMBL" id="KXS12655.1"/>
    </source>
</evidence>
<keyword evidence="3" id="KW-0687">Ribonucleoprotein</keyword>
<dbReference type="Pfam" id="PF00366">
    <property type="entry name" value="Ribosomal_S17"/>
    <property type="match status" value="1"/>
</dbReference>
<dbReference type="PANTHER" id="PTHR10744">
    <property type="entry name" value="40S RIBOSOMAL PROTEIN S11 FAMILY MEMBER"/>
    <property type="match status" value="1"/>
</dbReference>
<accession>A0A139A886</accession>
<dbReference type="InterPro" id="IPR012340">
    <property type="entry name" value="NA-bd_OB-fold"/>
</dbReference>
<organism evidence="4 5">
    <name type="scientific">Gonapodya prolifera (strain JEL478)</name>
    <name type="common">Monoblepharis prolifera</name>
    <dbReference type="NCBI Taxonomy" id="1344416"/>
    <lineage>
        <taxon>Eukaryota</taxon>
        <taxon>Fungi</taxon>
        <taxon>Fungi incertae sedis</taxon>
        <taxon>Chytridiomycota</taxon>
        <taxon>Chytridiomycota incertae sedis</taxon>
        <taxon>Monoblepharidomycetes</taxon>
        <taxon>Monoblepharidales</taxon>
        <taxon>Gonapodyaceae</taxon>
        <taxon>Gonapodya</taxon>
    </lineage>
</organism>
<protein>
    <submittedName>
        <fullName evidence="4">Nucleic acid-binding protein</fullName>
    </submittedName>
</protein>
<dbReference type="GO" id="GO:0006412">
    <property type="term" value="P:translation"/>
    <property type="evidence" value="ECO:0007669"/>
    <property type="project" value="InterPro"/>
</dbReference>
<dbReference type="SUPFAM" id="SSF50249">
    <property type="entry name" value="Nucleic acid-binding proteins"/>
    <property type="match status" value="1"/>
</dbReference>
<dbReference type="InterPro" id="IPR000266">
    <property type="entry name" value="Ribosomal_uS17"/>
</dbReference>
<dbReference type="OrthoDB" id="274752at2759"/>
<evidence type="ECO:0000256" key="2">
    <source>
        <dbReference type="ARBA" id="ARBA00022980"/>
    </source>
</evidence>
<dbReference type="GO" id="GO:1990904">
    <property type="term" value="C:ribonucleoprotein complex"/>
    <property type="evidence" value="ECO:0007669"/>
    <property type="project" value="UniProtKB-KW"/>
</dbReference>
<comment type="similarity">
    <text evidence="1">Belongs to the universal ribosomal protein uS17 family.</text>
</comment>
<dbReference type="GO" id="GO:0003735">
    <property type="term" value="F:structural constituent of ribosome"/>
    <property type="evidence" value="ECO:0007669"/>
    <property type="project" value="InterPro"/>
</dbReference>
<reference evidence="4 5" key="1">
    <citation type="journal article" date="2015" name="Genome Biol. Evol.">
        <title>Phylogenomic analyses indicate that early fungi evolved digesting cell walls of algal ancestors of land plants.</title>
        <authorList>
            <person name="Chang Y."/>
            <person name="Wang S."/>
            <person name="Sekimoto S."/>
            <person name="Aerts A.L."/>
            <person name="Choi C."/>
            <person name="Clum A."/>
            <person name="LaButti K.M."/>
            <person name="Lindquist E.A."/>
            <person name="Yee Ngan C."/>
            <person name="Ohm R.A."/>
            <person name="Salamov A.A."/>
            <person name="Grigoriev I.V."/>
            <person name="Spatafora J.W."/>
            <person name="Berbee M.L."/>
        </authorList>
    </citation>
    <scope>NUCLEOTIDE SEQUENCE [LARGE SCALE GENOMIC DNA]</scope>
    <source>
        <strain evidence="4 5">JEL478</strain>
    </source>
</reference>
<sequence length="129" mass="14889">MNPHFVGEVVSAGKMMKTVKVRIARQRLHPVVLKWVTYHKTFFVHDPESQLVVGDIVRIAPCNRISKHKHFRLEEIVRPAQRYLDSETGIMYSGMKADRKRDIREIGKAGGIGREEEQEGLKVRIGNER</sequence>
<dbReference type="PANTHER" id="PTHR10744:SF1">
    <property type="entry name" value="SMALL RIBOSOMAL SUBUNIT PROTEIN US17M"/>
    <property type="match status" value="1"/>
</dbReference>
<name>A0A139A886_GONPJ</name>
<keyword evidence="5" id="KW-1185">Reference proteome</keyword>
<dbReference type="GO" id="GO:0005840">
    <property type="term" value="C:ribosome"/>
    <property type="evidence" value="ECO:0007669"/>
    <property type="project" value="UniProtKB-KW"/>
</dbReference>
<dbReference type="AlphaFoldDB" id="A0A139A886"/>
<dbReference type="Gene3D" id="2.40.50.140">
    <property type="entry name" value="Nucleic acid-binding proteins"/>
    <property type="match status" value="1"/>
</dbReference>
<dbReference type="OMA" id="QNHCNIG"/>
<evidence type="ECO:0000256" key="3">
    <source>
        <dbReference type="ARBA" id="ARBA00023274"/>
    </source>
</evidence>
<dbReference type="GO" id="GO:0005739">
    <property type="term" value="C:mitochondrion"/>
    <property type="evidence" value="ECO:0007669"/>
    <property type="project" value="TreeGrafter"/>
</dbReference>
<proteinExistence type="inferred from homology"/>
<dbReference type="CDD" id="cd00364">
    <property type="entry name" value="Ribosomal_uS17"/>
    <property type="match status" value="1"/>
</dbReference>
<keyword evidence="2" id="KW-0689">Ribosomal protein</keyword>
<evidence type="ECO:0000256" key="1">
    <source>
        <dbReference type="ARBA" id="ARBA00010254"/>
    </source>
</evidence>
<evidence type="ECO:0000313" key="5">
    <source>
        <dbReference type="Proteomes" id="UP000070544"/>
    </source>
</evidence>